<keyword evidence="4" id="KW-1185">Reference proteome</keyword>
<dbReference type="OrthoDB" id="3176171at2759"/>
<dbReference type="PANTHER" id="PTHR47969:SF25">
    <property type="entry name" value="KINESIN MOTOR DOMAIN-CONTAINING PROTEIN"/>
    <property type="match status" value="1"/>
</dbReference>
<dbReference type="GO" id="GO:0051231">
    <property type="term" value="P:spindle elongation"/>
    <property type="evidence" value="ECO:0007669"/>
    <property type="project" value="TreeGrafter"/>
</dbReference>
<feature type="compositionally biased region" description="Acidic residues" evidence="2">
    <location>
        <begin position="132"/>
        <end position="142"/>
    </location>
</feature>
<feature type="compositionally biased region" description="Basic residues" evidence="2">
    <location>
        <begin position="155"/>
        <end position="165"/>
    </location>
</feature>
<evidence type="ECO:0000256" key="2">
    <source>
        <dbReference type="SAM" id="MobiDB-lite"/>
    </source>
</evidence>
<keyword evidence="1" id="KW-0175">Coiled coil</keyword>
<dbReference type="InterPro" id="IPR027640">
    <property type="entry name" value="Kinesin-like_fam"/>
</dbReference>
<evidence type="ECO:0000313" key="4">
    <source>
        <dbReference type="Proteomes" id="UP001152320"/>
    </source>
</evidence>
<feature type="region of interest" description="Disordered" evidence="2">
    <location>
        <begin position="403"/>
        <end position="436"/>
    </location>
</feature>
<proteinExistence type="predicted"/>
<dbReference type="AlphaFoldDB" id="A0A9Q1CQZ2"/>
<dbReference type="EMBL" id="JAIZAY010000001">
    <property type="protein sequence ID" value="KAJ8049751.1"/>
    <property type="molecule type" value="Genomic_DNA"/>
</dbReference>
<feature type="compositionally biased region" description="Polar residues" evidence="2">
    <location>
        <begin position="43"/>
        <end position="65"/>
    </location>
</feature>
<feature type="coiled-coil region" evidence="1">
    <location>
        <begin position="438"/>
        <end position="472"/>
    </location>
</feature>
<dbReference type="GO" id="GO:0007052">
    <property type="term" value="P:mitotic spindle organization"/>
    <property type="evidence" value="ECO:0007669"/>
    <property type="project" value="TreeGrafter"/>
</dbReference>
<gene>
    <name evidence="3" type="ORF">HOLleu_02637</name>
</gene>
<dbReference type="GO" id="GO:0007018">
    <property type="term" value="P:microtubule-based movement"/>
    <property type="evidence" value="ECO:0007669"/>
    <property type="project" value="InterPro"/>
</dbReference>
<organism evidence="3 4">
    <name type="scientific">Holothuria leucospilota</name>
    <name type="common">Black long sea cucumber</name>
    <name type="synonym">Mertensiothuria leucospilota</name>
    <dbReference type="NCBI Taxonomy" id="206669"/>
    <lineage>
        <taxon>Eukaryota</taxon>
        <taxon>Metazoa</taxon>
        <taxon>Echinodermata</taxon>
        <taxon>Eleutherozoa</taxon>
        <taxon>Echinozoa</taxon>
        <taxon>Holothuroidea</taxon>
        <taxon>Aspidochirotacea</taxon>
        <taxon>Aspidochirotida</taxon>
        <taxon>Holothuriidae</taxon>
        <taxon>Holothuria</taxon>
    </lineage>
</organism>
<feature type="compositionally biased region" description="Basic and acidic residues" evidence="2">
    <location>
        <begin position="166"/>
        <end position="179"/>
    </location>
</feature>
<feature type="region of interest" description="Disordered" evidence="2">
    <location>
        <begin position="43"/>
        <end position="72"/>
    </location>
</feature>
<reference evidence="3" key="1">
    <citation type="submission" date="2021-10" db="EMBL/GenBank/DDBJ databases">
        <title>Tropical sea cucumber genome reveals ecological adaptation and Cuvierian tubules defense mechanism.</title>
        <authorList>
            <person name="Chen T."/>
        </authorList>
    </citation>
    <scope>NUCLEOTIDE SEQUENCE</scope>
    <source>
        <strain evidence="3">Nanhai2018</strain>
        <tissue evidence="3">Muscle</tissue>
    </source>
</reference>
<feature type="coiled-coil region" evidence="1">
    <location>
        <begin position="521"/>
        <end position="551"/>
    </location>
</feature>
<accession>A0A9Q1CQZ2</accession>
<dbReference type="Proteomes" id="UP001152320">
    <property type="component" value="Chromosome 1"/>
</dbReference>
<dbReference type="GO" id="GO:0005875">
    <property type="term" value="C:microtubule associated complex"/>
    <property type="evidence" value="ECO:0007669"/>
    <property type="project" value="TreeGrafter"/>
</dbReference>
<feature type="region of interest" description="Disordered" evidence="2">
    <location>
        <begin position="741"/>
        <end position="777"/>
    </location>
</feature>
<protein>
    <submittedName>
        <fullName evidence="3">Kinesin-like protein KIF27</fullName>
    </submittedName>
</protein>
<sequence>MIFSGASEQRYAEACEKLTATESCIRQQEQRLVDQQTKITELQETVSNKQESVQGTSGRSMTSLMPPSLGPRPYSVAADGVRTHRDRPHSRRLHSSPPVFSIERIVQGFKARSQLIVQELQDSDEVLQAELGDETESETDEDANSRDLGQTYNRNKTKNVKNTGKKKSDVLKITEKNSKEGMGGTLTIEGTTHHPNTPRIDDTEIVDLRCSIDQNQESIRQSHVKMCESKSELQELALNIRLKEELIRELVKTGKESEAMNRKYSDRIAELEQQAQKARLGLHEAQRALHHLEGKEQQGAQHKKNLAYDYKKKINLAKSKVKELERKQQEMEKVMKIQTTSEKKVSELEAEVGRMKQHMEIAQARLKEEMDRKAKIERELIKDQQKIKELEVRSEQQQKIIKRKTEEVASAKRKLRQGSAGGTPQKEQNQQEEQKKWLDSEVEKVLERKKQMEELENELAQREAILAKREALLLEKGELEMKKLRSSQHLNKDLASVSLRLTAVEEQLDDRTKNWKKHGEKSKIKEDVTALKEERDRLKKQRSVLDEKLQEGSLLSPREERRLIGLEEGIEALDAAIEFKNDVISSRQKVLKNNALTQSEIHVMSRLHSLSNEDTRGLLVKYFDKVISLKEDERKKMVDLSQMQIKLDEQQRLINELNGALQKSKGETERKLLAKQMEHEQRMQVLLRQAHQEDGTAIRNETKHHEEKIQQLEKDLFYYKKTSRELKKKLREIVSSAADRIGHPEDINKGESHEIGRDSSVSSQGDMQQAHKDDQTSRVFTPVRKSRKEIRELSSEELEVRRSGANSTSGSLAGQAWTKCIVFQEPEKNVGFTYVEGIKPLDVKKQ</sequence>
<evidence type="ECO:0000313" key="3">
    <source>
        <dbReference type="EMBL" id="KAJ8049751.1"/>
    </source>
</evidence>
<feature type="compositionally biased region" description="Basic and acidic residues" evidence="2">
    <location>
        <begin position="741"/>
        <end position="757"/>
    </location>
</feature>
<dbReference type="PANTHER" id="PTHR47969">
    <property type="entry name" value="CHROMOSOME-ASSOCIATED KINESIN KIF4A-RELATED"/>
    <property type="match status" value="1"/>
</dbReference>
<dbReference type="GO" id="GO:0003777">
    <property type="term" value="F:microtubule motor activity"/>
    <property type="evidence" value="ECO:0007669"/>
    <property type="project" value="InterPro"/>
</dbReference>
<dbReference type="Pfam" id="PF25764">
    <property type="entry name" value="KIF21A_4th"/>
    <property type="match status" value="1"/>
</dbReference>
<evidence type="ECO:0000256" key="1">
    <source>
        <dbReference type="SAM" id="Coils"/>
    </source>
</evidence>
<name>A0A9Q1CQZ2_HOLLE</name>
<comment type="caution">
    <text evidence="3">The sequence shown here is derived from an EMBL/GenBank/DDBJ whole genome shotgun (WGS) entry which is preliminary data.</text>
</comment>
<feature type="coiled-coil region" evidence="1">
    <location>
        <begin position="640"/>
        <end position="667"/>
    </location>
</feature>
<feature type="region of interest" description="Disordered" evidence="2">
    <location>
        <begin position="132"/>
        <end position="200"/>
    </location>
</feature>